<proteinExistence type="predicted"/>
<name>A0AC61NKU1_9BACT</name>
<keyword evidence="2" id="KW-1185">Reference proteome</keyword>
<accession>A0AC61NKU1</accession>
<gene>
    <name evidence="1" type="ORF">K4L44_00165</name>
</gene>
<dbReference type="Proteomes" id="UP000826212">
    <property type="component" value="Chromosome"/>
</dbReference>
<evidence type="ECO:0000313" key="1">
    <source>
        <dbReference type="EMBL" id="QZE14356.1"/>
    </source>
</evidence>
<evidence type="ECO:0000313" key="2">
    <source>
        <dbReference type="Proteomes" id="UP000826212"/>
    </source>
</evidence>
<dbReference type="EMBL" id="CP081303">
    <property type="protein sequence ID" value="QZE14356.1"/>
    <property type="molecule type" value="Genomic_DNA"/>
</dbReference>
<sequence length="766" mass="86863">MILDQDTHTPIRSVSVLVEGTSRRYEVLSDTKGFFQITGLQAGSYTIFVRYIGYKTVSVYGIEANENKTPFIEVFLEKEVKETRKVIPRSEQIYMVPYSDVLYGSGATQSVMYGIPNKSILDKSAATETYDGAYKVDQWGSSYSFNAISPIYNITKLGDALNVRSPFITGLQSESLLGYSDDYVLNSAYHYNSSQAFHSSSTIGATQELEKYPGYFRGNEMGFGVRSDGFQVRGQGGLRPYEQLARSSYKFNLNYFDSNLISQKLFRNSNIPKNIDFNMLVHIPTKKVGRFGIWTKAAFQNQNISAIDSLYIPFGVRPYSDISDEKGAFAMGLDHSLSLFNKKLILEGSVGWKKDYDRGVETNNRISDFSRSYDLSSNQLGWSYRVKYIPSVSHQFQLRVSETYDKMGLYDLTYKENKENRFYDLDTLKVKERTFSLGYTTRYSNAVSSFIGGKYSTNDLLNTNLFSGNIGFKIEFTPHVYLKLGADVGKSLMPWSVYVTKQDIPKDGEEVIPYKSLPQESYISGDVRLDVILPSEIRWTVEGEYKMLDDLWVEASSSSFAMVNWAINPYQSLPNSLSASGSGSILKISSTIKKGWSKGTFFELNGSWYKTSLTTSDQITRKMAWDPSFVVSARIGGRIDLSTRSYFSGGVNTRVLGGRESFAVDINKSKISNRTFYNTTGVYNDKLKTSLLIGVNVGWNYNARKVGHQILFHFENITDGNFFGYKYYSFDQKEVVVPKSVGLYGRVSYIMNIGFERSKKREKKWY</sequence>
<protein>
    <submittedName>
        <fullName evidence="1">Carboxypeptidase-like regulatory domain-containing protein</fullName>
    </submittedName>
</protein>
<reference evidence="1" key="1">
    <citation type="submission" date="2021-08" db="EMBL/GenBank/DDBJ databases">
        <title>Novel anaerobic bacterium isolated from sea squirt in East Sea, Republic of Korea.</title>
        <authorList>
            <person name="Nguyen T.H."/>
            <person name="Li Z."/>
            <person name="Lee Y.-J."/>
            <person name="Ko J."/>
            <person name="Kim S.-G."/>
        </authorList>
    </citation>
    <scope>NUCLEOTIDE SEQUENCE</scope>
    <source>
        <strain evidence="1">KCTC 25031</strain>
    </source>
</reference>
<organism evidence="1 2">
    <name type="scientific">Halosquirtibacter laminarini</name>
    <dbReference type="NCBI Taxonomy" id="3374600"/>
    <lineage>
        <taxon>Bacteria</taxon>
        <taxon>Pseudomonadati</taxon>
        <taxon>Bacteroidota</taxon>
        <taxon>Bacteroidia</taxon>
        <taxon>Marinilabiliales</taxon>
        <taxon>Prolixibacteraceae</taxon>
        <taxon>Halosquirtibacter</taxon>
    </lineage>
</organism>